<dbReference type="InterPro" id="IPR032675">
    <property type="entry name" value="LRR_dom_sf"/>
</dbReference>
<feature type="region of interest" description="Disordered" evidence="1">
    <location>
        <begin position="520"/>
        <end position="543"/>
    </location>
</feature>
<dbReference type="EMBL" id="JAAAUY010001913">
    <property type="protein sequence ID" value="KAF9317480.1"/>
    <property type="molecule type" value="Genomic_DNA"/>
</dbReference>
<dbReference type="InterPro" id="IPR001810">
    <property type="entry name" value="F-box_dom"/>
</dbReference>
<dbReference type="Gene3D" id="1.20.1280.50">
    <property type="match status" value="1"/>
</dbReference>
<organism evidence="3 4">
    <name type="scientific">Podila minutissima</name>
    <dbReference type="NCBI Taxonomy" id="64525"/>
    <lineage>
        <taxon>Eukaryota</taxon>
        <taxon>Fungi</taxon>
        <taxon>Fungi incertae sedis</taxon>
        <taxon>Mucoromycota</taxon>
        <taxon>Mortierellomycotina</taxon>
        <taxon>Mortierellomycetes</taxon>
        <taxon>Mortierellales</taxon>
        <taxon>Mortierellaceae</taxon>
        <taxon>Podila</taxon>
    </lineage>
</organism>
<dbReference type="PANTHER" id="PTHR38926:SF72">
    <property type="entry name" value="IM:7136021-RELATED"/>
    <property type="match status" value="1"/>
</dbReference>
<proteinExistence type="predicted"/>
<feature type="non-terminal residue" evidence="3">
    <location>
        <position position="672"/>
    </location>
</feature>
<feature type="region of interest" description="Disordered" evidence="1">
    <location>
        <begin position="560"/>
        <end position="672"/>
    </location>
</feature>
<evidence type="ECO:0000259" key="2">
    <source>
        <dbReference type="Pfam" id="PF12937"/>
    </source>
</evidence>
<dbReference type="Gene3D" id="3.80.10.10">
    <property type="entry name" value="Ribonuclease Inhibitor"/>
    <property type="match status" value="1"/>
</dbReference>
<dbReference type="Proteomes" id="UP000696485">
    <property type="component" value="Unassembled WGS sequence"/>
</dbReference>
<sequence>MSDKNKVLPEIFDIIFTHLDTTSLLNAILVCRTWHDNAWHRLWRHLHHPTLSATFFDQLEKHGHRVQSLSLLLDSSLGSHGVVPMELTRVLRHTPRLASLTLRLSHSGSQETVASLLRVIQGFLGPNRPAHNNSTTNNDVLTKLDLDIGPITHEEAARFFPTFQNTLTDLTLSGSVSTSALQLMMHTLPRLHALATHERQSQFLNSDDDDDVQEGFTDETLTALGKTLPQLTHWAMTGNNNVSHAGLSSFGDACRGLTSLDLTSCLNIGFVGIEHLIDKAALLTHVRLDHTLAGNSILQLLATPSRAARLRVLSVAGSMGVTVFGLHHVVMACVNLEELDISASLHSLLEVFEGPFWRCTRLAILRVGCQLRGRRGRTDGHLITNSERCQMFTQLGRLGRLRELSLDNVGDRLQLWETGRAVIERLKWLETLSLQQFVYKRKDVIWLMTQLPGLRRLVLTKDEEHMGLINDLRDINRRLVVVLEEVAADDTLDNSNSNSNIDSDDDDAFFYNPHPMYDFSLATDSEPESDVVDEEDGEDGLDQSDEDEMLVTFAGHFLHHPVSMDTDDGSVEESDEEQSEVYLEEHSAIDSSISDNHDDDDEEETIRHAHSTYSLYRSPYMSEDSQASDSLDESDEEGEIDAGDYDDEPVEECYDEEGEIDAGDYDDEPVEE</sequence>
<dbReference type="PANTHER" id="PTHR38926">
    <property type="entry name" value="F-BOX DOMAIN CONTAINING PROTEIN, EXPRESSED"/>
    <property type="match status" value="1"/>
</dbReference>
<feature type="compositionally biased region" description="Acidic residues" evidence="1">
    <location>
        <begin position="565"/>
        <end position="579"/>
    </location>
</feature>
<evidence type="ECO:0000313" key="3">
    <source>
        <dbReference type="EMBL" id="KAF9317480.1"/>
    </source>
</evidence>
<gene>
    <name evidence="3" type="ORF">BG006_003375</name>
</gene>
<dbReference type="SUPFAM" id="SSF81383">
    <property type="entry name" value="F-box domain"/>
    <property type="match status" value="1"/>
</dbReference>
<feature type="compositionally biased region" description="Acidic residues" evidence="1">
    <location>
        <begin position="525"/>
        <end position="543"/>
    </location>
</feature>
<accession>A0A9P5SCC0</accession>
<comment type="caution">
    <text evidence="3">The sequence shown here is derived from an EMBL/GenBank/DDBJ whole genome shotgun (WGS) entry which is preliminary data.</text>
</comment>
<dbReference type="AlphaFoldDB" id="A0A9P5SCC0"/>
<protein>
    <recommendedName>
        <fullName evidence="2">F-box domain-containing protein</fullName>
    </recommendedName>
</protein>
<name>A0A9P5SCC0_9FUNG</name>
<dbReference type="SUPFAM" id="SSF52047">
    <property type="entry name" value="RNI-like"/>
    <property type="match status" value="1"/>
</dbReference>
<evidence type="ECO:0000313" key="4">
    <source>
        <dbReference type="Proteomes" id="UP000696485"/>
    </source>
</evidence>
<reference evidence="3" key="1">
    <citation type="journal article" date="2020" name="Fungal Divers.">
        <title>Resolving the Mortierellaceae phylogeny through synthesis of multi-gene phylogenetics and phylogenomics.</title>
        <authorList>
            <person name="Vandepol N."/>
            <person name="Liber J."/>
            <person name="Desiro A."/>
            <person name="Na H."/>
            <person name="Kennedy M."/>
            <person name="Barry K."/>
            <person name="Grigoriev I.V."/>
            <person name="Miller A.N."/>
            <person name="O'Donnell K."/>
            <person name="Stajich J.E."/>
            <person name="Bonito G."/>
        </authorList>
    </citation>
    <scope>NUCLEOTIDE SEQUENCE</scope>
    <source>
        <strain evidence="3">NVP1</strain>
    </source>
</reference>
<feature type="domain" description="F-box" evidence="2">
    <location>
        <begin position="10"/>
        <end position="47"/>
    </location>
</feature>
<dbReference type="InterPro" id="IPR036047">
    <property type="entry name" value="F-box-like_dom_sf"/>
</dbReference>
<feature type="compositionally biased region" description="Acidic residues" evidence="1">
    <location>
        <begin position="630"/>
        <end position="672"/>
    </location>
</feature>
<dbReference type="Pfam" id="PF12937">
    <property type="entry name" value="F-box-like"/>
    <property type="match status" value="1"/>
</dbReference>
<keyword evidence="4" id="KW-1185">Reference proteome</keyword>
<evidence type="ECO:0000256" key="1">
    <source>
        <dbReference type="SAM" id="MobiDB-lite"/>
    </source>
</evidence>